<dbReference type="RefSeq" id="WP_196104202.1">
    <property type="nucleotide sequence ID" value="NZ_CP064942.1"/>
</dbReference>
<dbReference type="SUPFAM" id="SSF53335">
    <property type="entry name" value="S-adenosyl-L-methionine-dependent methyltransferases"/>
    <property type="match status" value="1"/>
</dbReference>
<accession>A0A7S9LTL1</accession>
<gene>
    <name evidence="2" type="ORF">I0K15_04415</name>
</gene>
<feature type="domain" description="Methyltransferase FkbM" evidence="1">
    <location>
        <begin position="44"/>
        <end position="174"/>
    </location>
</feature>
<dbReference type="Proteomes" id="UP000594800">
    <property type="component" value="Chromosome"/>
</dbReference>
<keyword evidence="3" id="KW-1185">Reference proteome</keyword>
<dbReference type="InterPro" id="IPR029063">
    <property type="entry name" value="SAM-dependent_MTases_sf"/>
</dbReference>
<dbReference type="GO" id="GO:0032259">
    <property type="term" value="P:methylation"/>
    <property type="evidence" value="ECO:0007669"/>
    <property type="project" value="UniProtKB-KW"/>
</dbReference>
<dbReference type="PANTHER" id="PTHR34203">
    <property type="entry name" value="METHYLTRANSFERASE, FKBM FAMILY PROTEIN"/>
    <property type="match status" value="1"/>
</dbReference>
<sequence>MLERLRSWRGLARSLRVYRLDRQHLASLTAFYAELLSDDALVFDIGAHLGDRIAVARRLGARVVAVEPQPGPMRLLRLLHGRDEAVTLLQAAVGAAEGTARLHVNRANPTVSTLSSELADTAALAETWQGQRWDGAIDVPVTTLDALIAQHGRPDFIKIDVEGFEAEALSGLSAPVPLLSFEVTMVMRAAGIAALDRAAELGFQSFRLSLGESHAWHADWEDAAATRIQLQELPDSANSLDVYARP</sequence>
<dbReference type="InterPro" id="IPR006342">
    <property type="entry name" value="FkbM_mtfrase"/>
</dbReference>
<evidence type="ECO:0000313" key="2">
    <source>
        <dbReference type="EMBL" id="QPH55002.1"/>
    </source>
</evidence>
<dbReference type="KEGG" id="poz:I0K15_04415"/>
<keyword evidence="2" id="KW-0489">Methyltransferase</keyword>
<name>A0A7S9LTL1_9RHOB</name>
<dbReference type="AlphaFoldDB" id="A0A7S9LTL1"/>
<dbReference type="Pfam" id="PF05050">
    <property type="entry name" value="Methyltransf_21"/>
    <property type="match status" value="1"/>
</dbReference>
<dbReference type="NCBIfam" id="TIGR01444">
    <property type="entry name" value="fkbM_fam"/>
    <property type="match status" value="1"/>
</dbReference>
<reference evidence="2 3" key="1">
    <citation type="submission" date="2020-11" db="EMBL/GenBank/DDBJ databases">
        <title>Description of Pontivivens ytuae sp. nov. isolated from deep sea sediment of Mariana Trench.</title>
        <authorList>
            <person name="Wang Z."/>
            <person name="Sun Q.-L."/>
            <person name="Xu X.-D."/>
            <person name="Tang Y.-Z."/>
            <person name="Zhang J."/>
        </authorList>
    </citation>
    <scope>NUCLEOTIDE SEQUENCE [LARGE SCALE GENOMIC DNA]</scope>
    <source>
        <strain evidence="2 3">MT2928</strain>
    </source>
</reference>
<dbReference type="InterPro" id="IPR052514">
    <property type="entry name" value="SAM-dependent_MTase"/>
</dbReference>
<dbReference type="PANTHER" id="PTHR34203:SF15">
    <property type="entry name" value="SLL1173 PROTEIN"/>
    <property type="match status" value="1"/>
</dbReference>
<evidence type="ECO:0000259" key="1">
    <source>
        <dbReference type="Pfam" id="PF05050"/>
    </source>
</evidence>
<proteinExistence type="predicted"/>
<dbReference type="EMBL" id="CP064942">
    <property type="protein sequence ID" value="QPH55002.1"/>
    <property type="molecule type" value="Genomic_DNA"/>
</dbReference>
<keyword evidence="2" id="KW-0808">Transferase</keyword>
<organism evidence="2 3">
    <name type="scientific">Pontivivens ytuae</name>
    <dbReference type="NCBI Taxonomy" id="2789856"/>
    <lineage>
        <taxon>Bacteria</taxon>
        <taxon>Pseudomonadati</taxon>
        <taxon>Pseudomonadota</taxon>
        <taxon>Alphaproteobacteria</taxon>
        <taxon>Rhodobacterales</taxon>
        <taxon>Paracoccaceae</taxon>
        <taxon>Pontivivens</taxon>
    </lineage>
</organism>
<evidence type="ECO:0000313" key="3">
    <source>
        <dbReference type="Proteomes" id="UP000594800"/>
    </source>
</evidence>
<dbReference type="GO" id="GO:0008168">
    <property type="term" value="F:methyltransferase activity"/>
    <property type="evidence" value="ECO:0007669"/>
    <property type="project" value="UniProtKB-KW"/>
</dbReference>
<protein>
    <submittedName>
        <fullName evidence="2">FkbM family methyltransferase</fullName>
    </submittedName>
</protein>
<dbReference type="Gene3D" id="3.40.50.150">
    <property type="entry name" value="Vaccinia Virus protein VP39"/>
    <property type="match status" value="1"/>
</dbReference>